<comment type="similarity">
    <text evidence="1">Belongs to the lysine N-acyltransferase MbtK family.</text>
</comment>
<dbReference type="PANTHER" id="PTHR31438:SF1">
    <property type="entry name" value="LYSINE N-ACYLTRANSFERASE C17G9.06C-RELATED"/>
    <property type="match status" value="1"/>
</dbReference>
<feature type="domain" description="Acyltransferase MbtK/IucB-like conserved" evidence="3">
    <location>
        <begin position="364"/>
        <end position="410"/>
    </location>
</feature>
<dbReference type="GO" id="GO:0016410">
    <property type="term" value="F:N-acyltransferase activity"/>
    <property type="evidence" value="ECO:0007669"/>
    <property type="project" value="TreeGrafter"/>
</dbReference>
<evidence type="ECO:0000256" key="2">
    <source>
        <dbReference type="SAM" id="MobiDB-lite"/>
    </source>
</evidence>
<reference evidence="4" key="1">
    <citation type="submission" date="2016-03" db="EMBL/GenBank/DDBJ databases">
        <title>Updated assembly of Pseudogymnoascus destructans, the fungus causing white-nose syndrome of bats.</title>
        <authorList>
            <person name="Palmer J.M."/>
            <person name="Drees K.P."/>
            <person name="Foster J.T."/>
            <person name="Lindner D.L."/>
        </authorList>
    </citation>
    <scope>NUCLEOTIDE SEQUENCE [LARGE SCALE GENOMIC DNA]</scope>
    <source>
        <strain evidence="4">20631-21</strain>
    </source>
</reference>
<dbReference type="Proteomes" id="UP000077154">
    <property type="component" value="Unassembled WGS sequence"/>
</dbReference>
<dbReference type="GeneID" id="36290403"/>
<dbReference type="EMBL" id="KV441405">
    <property type="protein sequence ID" value="OAF56238.1"/>
    <property type="molecule type" value="Genomic_DNA"/>
</dbReference>
<gene>
    <name evidence="4" type="ORF">VC83_07357</name>
</gene>
<sequence>MTDVIHLPNGHSLSVGPVFGGLFFKPSELNVHSAVFPKGWTIILQSEELIDDPNSAERPSTQDVEGKSTPKKPHIHKFSKPTLQNDCLFISSISFPSADNFKAPASPTRQVAVMLWATLYWYFHQTEPSPFVTTEASKNTPDNGKPKADWRIKIKREGVFRGRNLLPKLERMGLICSENSVVGASSDNTEGWEEMFTSRRAFWQLSPRLFLFTLSPNTNPLSMPGSPYGSPVGSPSHSKTKFEYGSADLHGFTTSPGPQTLLGKPILPDPYASGSHLPGYYPPPPLQYINTNGVRHPIRPKPPQQGETFYTRYISSQGEQLSFRVASLSDRPVVYNGLESSSSVGVIPSPSSTHTHTPAPEGTDTRQMTDVQLIHKWMNDPRVSKSWGCDGPIDVQEKFLSGNLESKHSFPVIGCWNGRPFGYFELYWVKEDLLGRLLNAGEAKDWDRGVHVVVGEQEFRGAHRLSRWISAFVHYALTADYRTECLVLEPRIDNERFIRQLEDNGFAKEKQVVFPHKTSWYMRYKRETFDGPAL</sequence>
<evidence type="ECO:0000256" key="1">
    <source>
        <dbReference type="ARBA" id="ARBA00009893"/>
    </source>
</evidence>
<dbReference type="AlphaFoldDB" id="A0A177A249"/>
<dbReference type="InterPro" id="IPR019432">
    <property type="entry name" value="Acyltransferase_MbtK/IucB-like"/>
</dbReference>
<dbReference type="RefSeq" id="XP_024321535.1">
    <property type="nucleotide sequence ID" value="XM_024470930.1"/>
</dbReference>
<accession>A0A177A249</accession>
<dbReference type="GO" id="GO:0019290">
    <property type="term" value="P:siderophore biosynthetic process"/>
    <property type="evidence" value="ECO:0007669"/>
    <property type="project" value="InterPro"/>
</dbReference>
<organism evidence="4">
    <name type="scientific">Pseudogymnoascus destructans</name>
    <dbReference type="NCBI Taxonomy" id="655981"/>
    <lineage>
        <taxon>Eukaryota</taxon>
        <taxon>Fungi</taxon>
        <taxon>Dikarya</taxon>
        <taxon>Ascomycota</taxon>
        <taxon>Pezizomycotina</taxon>
        <taxon>Leotiomycetes</taxon>
        <taxon>Thelebolales</taxon>
        <taxon>Thelebolaceae</taxon>
        <taxon>Pseudogymnoascus</taxon>
    </lineage>
</organism>
<proteinExistence type="inferred from homology"/>
<evidence type="ECO:0000313" key="4">
    <source>
        <dbReference type="EMBL" id="OAF56238.1"/>
    </source>
</evidence>
<dbReference type="InterPro" id="IPR016181">
    <property type="entry name" value="Acyl_CoA_acyltransferase"/>
</dbReference>
<dbReference type="VEuPathDB" id="FungiDB:GMDG_04425"/>
<name>A0A177A249_9PEZI</name>
<dbReference type="SMART" id="SM01006">
    <property type="entry name" value="AlcB"/>
    <property type="match status" value="1"/>
</dbReference>
<dbReference type="Pfam" id="PF13523">
    <property type="entry name" value="Acetyltransf_8"/>
    <property type="match status" value="1"/>
</dbReference>
<dbReference type="SUPFAM" id="SSF55729">
    <property type="entry name" value="Acyl-CoA N-acyltransferases (Nat)"/>
    <property type="match status" value="1"/>
</dbReference>
<dbReference type="PANTHER" id="PTHR31438">
    <property type="entry name" value="LYSINE N-ACYLTRANSFERASE C17G9.06C-RELATED"/>
    <property type="match status" value="1"/>
</dbReference>
<protein>
    <recommendedName>
        <fullName evidence="3">Acyltransferase MbtK/IucB-like conserved domain-containing protein</fullName>
    </recommendedName>
</protein>
<dbReference type="eggNOG" id="ENOG502RZMI">
    <property type="taxonomic scope" value="Eukaryota"/>
</dbReference>
<feature type="region of interest" description="Disordered" evidence="2">
    <location>
        <begin position="344"/>
        <end position="365"/>
    </location>
</feature>
<evidence type="ECO:0000259" key="3">
    <source>
        <dbReference type="SMART" id="SM01006"/>
    </source>
</evidence>
<feature type="region of interest" description="Disordered" evidence="2">
    <location>
        <begin position="51"/>
        <end position="76"/>
    </location>
</feature>
<dbReference type="Gene3D" id="3.40.630.30">
    <property type="match status" value="1"/>
</dbReference>
<dbReference type="OrthoDB" id="448427at2759"/>